<dbReference type="InterPro" id="IPR052200">
    <property type="entry name" value="Protoporphyrinogen_IX_DH"/>
</dbReference>
<dbReference type="GO" id="GO:0010181">
    <property type="term" value="F:FMN binding"/>
    <property type="evidence" value="ECO:0007669"/>
    <property type="project" value="TreeGrafter"/>
</dbReference>
<dbReference type="EMBL" id="BNAP01000001">
    <property type="protein sequence ID" value="GHG79135.1"/>
    <property type="molecule type" value="Genomic_DNA"/>
</dbReference>
<accession>A0A8J3H297</accession>
<dbReference type="InterPro" id="IPR026816">
    <property type="entry name" value="Flavodoxin_dom"/>
</dbReference>
<dbReference type="GO" id="GO:0006783">
    <property type="term" value="P:heme biosynthetic process"/>
    <property type="evidence" value="ECO:0007669"/>
    <property type="project" value="TreeGrafter"/>
</dbReference>
<reference evidence="2" key="1">
    <citation type="journal article" date="2014" name="Int. J. Syst. Evol. Microbiol.">
        <title>Complete genome sequence of Corynebacterium casei LMG S-19264T (=DSM 44701T), isolated from a smear-ripened cheese.</title>
        <authorList>
            <consortium name="US DOE Joint Genome Institute (JGI-PGF)"/>
            <person name="Walter F."/>
            <person name="Albersmeier A."/>
            <person name="Kalinowski J."/>
            <person name="Ruckert C."/>
        </authorList>
    </citation>
    <scope>NUCLEOTIDE SEQUENCE</scope>
    <source>
        <strain evidence="2">CGMCC 1.7081</strain>
    </source>
</reference>
<dbReference type="Gene3D" id="3.40.50.360">
    <property type="match status" value="1"/>
</dbReference>
<protein>
    <recommendedName>
        <fullName evidence="1">Flavodoxin domain-containing protein</fullName>
    </recommendedName>
</protein>
<dbReference type="Proteomes" id="UP000611500">
    <property type="component" value="Unassembled WGS sequence"/>
</dbReference>
<dbReference type="SUPFAM" id="SSF52218">
    <property type="entry name" value="Flavoproteins"/>
    <property type="match status" value="1"/>
</dbReference>
<gene>
    <name evidence="2" type="ORF">GCM10010961_00770</name>
</gene>
<dbReference type="GO" id="GO:0070819">
    <property type="term" value="F:menaquinone-dependent protoporphyrinogen oxidase activity"/>
    <property type="evidence" value="ECO:0007669"/>
    <property type="project" value="TreeGrafter"/>
</dbReference>
<dbReference type="AlphaFoldDB" id="A0A8J3H297"/>
<reference evidence="2" key="2">
    <citation type="submission" date="2020-09" db="EMBL/GenBank/DDBJ databases">
        <authorList>
            <person name="Sun Q."/>
            <person name="Zhou Y."/>
        </authorList>
    </citation>
    <scope>NUCLEOTIDE SEQUENCE</scope>
    <source>
        <strain evidence="2">CGMCC 1.7081</strain>
    </source>
</reference>
<name>A0A8J3H297_9RHOB</name>
<dbReference type="RefSeq" id="WP_229861696.1">
    <property type="nucleotide sequence ID" value="NZ_BNAP01000001.1"/>
</dbReference>
<evidence type="ECO:0000313" key="2">
    <source>
        <dbReference type="EMBL" id="GHG79135.1"/>
    </source>
</evidence>
<organism evidence="2 3">
    <name type="scientific">Pseudodonghicola xiamenensis</name>
    <dbReference type="NCBI Taxonomy" id="337702"/>
    <lineage>
        <taxon>Bacteria</taxon>
        <taxon>Pseudomonadati</taxon>
        <taxon>Pseudomonadota</taxon>
        <taxon>Alphaproteobacteria</taxon>
        <taxon>Rhodobacterales</taxon>
        <taxon>Paracoccaceae</taxon>
        <taxon>Pseudodonghicola</taxon>
    </lineage>
</organism>
<keyword evidence="3" id="KW-1185">Reference proteome</keyword>
<proteinExistence type="predicted"/>
<evidence type="ECO:0000259" key="1">
    <source>
        <dbReference type="Pfam" id="PF12724"/>
    </source>
</evidence>
<comment type="caution">
    <text evidence="2">The sequence shown here is derived from an EMBL/GenBank/DDBJ whole genome shotgun (WGS) entry which is preliminary data.</text>
</comment>
<dbReference type="PANTHER" id="PTHR38030:SF2">
    <property type="entry name" value="PROTOPORPHYRINOGEN IX DEHYDROGENASE [QUINONE]"/>
    <property type="match status" value="1"/>
</dbReference>
<feature type="domain" description="Flavodoxin" evidence="1">
    <location>
        <begin position="16"/>
        <end position="160"/>
    </location>
</feature>
<dbReference type="PANTHER" id="PTHR38030">
    <property type="entry name" value="PROTOPORPHYRINOGEN IX DEHYDROGENASE [MENAQUINONE]"/>
    <property type="match status" value="1"/>
</dbReference>
<dbReference type="Pfam" id="PF12724">
    <property type="entry name" value="Flavodoxin_5"/>
    <property type="match status" value="1"/>
</dbReference>
<dbReference type="InterPro" id="IPR029039">
    <property type="entry name" value="Flavoprotein-like_sf"/>
</dbReference>
<sequence length="186" mass="20280">MQRLSETGQAAPRRILISYASTDGQTRKICRFAAEQLIAQGRSVEMLPVGDAAEIALAAFDAAILAGSVHLGRLQPELSDFCAEHAGTLNRMPTLLLVVSLAAAGSDPAERAELDRIADRFTSAAGWRPDRVEHIAGAFRFSAYGPLRRLAMRWIAWHKGQRVARGQDREYTDWAGLAALLKGWPG</sequence>
<evidence type="ECO:0000313" key="3">
    <source>
        <dbReference type="Proteomes" id="UP000611500"/>
    </source>
</evidence>